<accession>A0ABZ2PP91</accession>
<reference evidence="1 2" key="1">
    <citation type="submission" date="2024-03" db="EMBL/GenBank/DDBJ databases">
        <title>Natural products discovery in diverse microorganisms through a two-stage MS feature dereplication strategy.</title>
        <authorList>
            <person name="Zhang R."/>
        </authorList>
    </citation>
    <scope>NUCLEOTIDE SEQUENCE [LARGE SCALE GENOMIC DNA]</scope>
    <source>
        <strain evidence="1 2">18930</strain>
    </source>
</reference>
<gene>
    <name evidence="1" type="ORF">WDS16_11190</name>
</gene>
<dbReference type="RefSeq" id="WP_338892731.1">
    <property type="nucleotide sequence ID" value="NZ_CP147846.1"/>
</dbReference>
<protein>
    <submittedName>
        <fullName evidence="1">TIGR03085 family metal-binding protein</fullName>
    </submittedName>
</protein>
<proteinExistence type="predicted"/>
<evidence type="ECO:0000313" key="1">
    <source>
        <dbReference type="EMBL" id="WXG70998.1"/>
    </source>
</evidence>
<dbReference type="InterPro" id="IPR034660">
    <property type="entry name" value="DinB/YfiT-like"/>
</dbReference>
<dbReference type="InterPro" id="IPR017517">
    <property type="entry name" value="Maleyloyr_isom"/>
</dbReference>
<dbReference type="SUPFAM" id="SSF109854">
    <property type="entry name" value="DinB/YfiT-like putative metalloenzymes"/>
    <property type="match status" value="1"/>
</dbReference>
<keyword evidence="2" id="KW-1185">Reference proteome</keyword>
<dbReference type="NCBIfam" id="TIGR03083">
    <property type="entry name" value="maleylpyruvate isomerase family mycothiol-dependent enzyme"/>
    <property type="match status" value="1"/>
</dbReference>
<name>A0ABZ2PP91_9NOCA</name>
<dbReference type="Proteomes" id="UP001432000">
    <property type="component" value="Chromosome"/>
</dbReference>
<sequence>MTLAQDERAQLVLTLTAVGETAPTLCGDWTAKDLAAHLVVRERRLDAAPGILLPLLAGYTEKVQNAVATTPYDELVAAIAGGPPIWSPFKLLDPLINVGEMFVHHEDLRRARPEWSSRVLSVEMENRLWSIAGMIGRRAYRGSPVGVVLQTPDGRTTTVRKAGVRQVVLAGKPSELLLHAFGRSAVDLDPSGDPDGVDAVQSLDRSF</sequence>
<dbReference type="EMBL" id="CP147846">
    <property type="protein sequence ID" value="WXG70998.1"/>
    <property type="molecule type" value="Genomic_DNA"/>
</dbReference>
<evidence type="ECO:0000313" key="2">
    <source>
        <dbReference type="Proteomes" id="UP001432000"/>
    </source>
</evidence>
<organism evidence="1 2">
    <name type="scientific">Rhodococcus sovatensis</name>
    <dbReference type="NCBI Taxonomy" id="1805840"/>
    <lineage>
        <taxon>Bacteria</taxon>
        <taxon>Bacillati</taxon>
        <taxon>Actinomycetota</taxon>
        <taxon>Actinomycetes</taxon>
        <taxon>Mycobacteriales</taxon>
        <taxon>Nocardiaceae</taxon>
        <taxon>Rhodococcus</taxon>
    </lineage>
</organism>
<dbReference type="InterPro" id="IPR017519">
    <property type="entry name" value="CHP03085"/>
</dbReference>
<dbReference type="NCBIfam" id="TIGR03085">
    <property type="entry name" value="TIGR03085 family metal-binding protein"/>
    <property type="match status" value="1"/>
</dbReference>